<dbReference type="AlphaFoldDB" id="A0A4U0QCH8"/>
<name>A0A4U0QCH8_9NEIS</name>
<feature type="chain" id="PRO_5020215706" description="Type 4a pilus biogenesis protein PilO" evidence="1">
    <location>
        <begin position="28"/>
        <end position="181"/>
    </location>
</feature>
<evidence type="ECO:0008006" key="4">
    <source>
        <dbReference type="Google" id="ProtNLM"/>
    </source>
</evidence>
<accession>A0A4U0QCH8</accession>
<sequence>MIIRPVWRNGCCAGVLLLGAAMLALDAQTTLTSAHHANDQARQGSVQLRLQAQQLAKATRHAPRLAELRAMGLLEPPDESALDALLDAFGRAHPAIMFGYRLDAMTPLEPDNPRGQALPFEIEFQPRHEQELIQVLAAVQRLRGRPLVRSCELTRSDASDVFLARCTLVRLSLALSGQDPP</sequence>
<keyword evidence="3" id="KW-1185">Reference proteome</keyword>
<feature type="signal peptide" evidence="1">
    <location>
        <begin position="1"/>
        <end position="27"/>
    </location>
</feature>
<evidence type="ECO:0000256" key="1">
    <source>
        <dbReference type="SAM" id="SignalP"/>
    </source>
</evidence>
<comment type="caution">
    <text evidence="2">The sequence shown here is derived from an EMBL/GenBank/DDBJ whole genome shotgun (WGS) entry which is preliminary data.</text>
</comment>
<dbReference type="EMBL" id="SUMF01000001">
    <property type="protein sequence ID" value="TJZ79117.1"/>
    <property type="molecule type" value="Genomic_DNA"/>
</dbReference>
<dbReference type="Proteomes" id="UP000310016">
    <property type="component" value="Unassembled WGS sequence"/>
</dbReference>
<evidence type="ECO:0000313" key="3">
    <source>
        <dbReference type="Proteomes" id="UP000310016"/>
    </source>
</evidence>
<gene>
    <name evidence="2" type="ORF">FAZ21_02195</name>
</gene>
<keyword evidence="1" id="KW-0732">Signal</keyword>
<reference evidence="2 3" key="1">
    <citation type="submission" date="2019-04" db="EMBL/GenBank/DDBJ databases">
        <title>Chitiniphilus eburnea sp. nov., a novel chitinolytic bacterium isolated from aquaculture sludge.</title>
        <authorList>
            <person name="Sheng M."/>
        </authorList>
    </citation>
    <scope>NUCLEOTIDE SEQUENCE [LARGE SCALE GENOMIC DNA]</scope>
    <source>
        <strain evidence="2 3">HX-2-15</strain>
    </source>
</reference>
<protein>
    <recommendedName>
        <fullName evidence="4">Type 4a pilus biogenesis protein PilO</fullName>
    </recommendedName>
</protein>
<organism evidence="2 3">
    <name type="scientific">Chitiniphilus eburneus</name>
    <dbReference type="NCBI Taxonomy" id="2571148"/>
    <lineage>
        <taxon>Bacteria</taxon>
        <taxon>Pseudomonadati</taxon>
        <taxon>Pseudomonadota</taxon>
        <taxon>Betaproteobacteria</taxon>
        <taxon>Neisseriales</taxon>
        <taxon>Chitinibacteraceae</taxon>
        <taxon>Chitiniphilus</taxon>
    </lineage>
</organism>
<dbReference type="RefSeq" id="WP_136771631.1">
    <property type="nucleotide sequence ID" value="NZ_CP156074.1"/>
</dbReference>
<evidence type="ECO:0000313" key="2">
    <source>
        <dbReference type="EMBL" id="TJZ79117.1"/>
    </source>
</evidence>
<proteinExistence type="predicted"/>